<protein>
    <submittedName>
        <fullName evidence="1">Uncharacterized protein</fullName>
    </submittedName>
</protein>
<evidence type="ECO:0000313" key="1">
    <source>
        <dbReference type="EMBL" id="RYO69722.1"/>
    </source>
</evidence>
<gene>
    <name evidence="1" type="ORF">AA0113_g3695</name>
</gene>
<dbReference type="AlphaFoldDB" id="A0A4Q4SHZ0"/>
<dbReference type="Proteomes" id="UP000293823">
    <property type="component" value="Unassembled WGS sequence"/>
</dbReference>
<reference evidence="2" key="1">
    <citation type="journal article" date="2019" name="bioRxiv">
        <title>Genomics, evolutionary history and diagnostics of the Alternaria alternata species group including apple and Asian pear pathotypes.</title>
        <authorList>
            <person name="Armitage A.D."/>
            <person name="Cockerton H.M."/>
            <person name="Sreenivasaprasad S."/>
            <person name="Woodhall J.W."/>
            <person name="Lane C.R."/>
            <person name="Harrison R.J."/>
            <person name="Clarkson J.P."/>
        </authorList>
    </citation>
    <scope>NUCLEOTIDE SEQUENCE [LARGE SCALE GENOMIC DNA]</scope>
    <source>
        <strain evidence="2">RGR 97.0016</strain>
    </source>
</reference>
<organism evidence="1 2">
    <name type="scientific">Alternaria arborescens</name>
    <dbReference type="NCBI Taxonomy" id="156630"/>
    <lineage>
        <taxon>Eukaryota</taxon>
        <taxon>Fungi</taxon>
        <taxon>Dikarya</taxon>
        <taxon>Ascomycota</taxon>
        <taxon>Pezizomycotina</taxon>
        <taxon>Dothideomycetes</taxon>
        <taxon>Pleosporomycetidae</taxon>
        <taxon>Pleosporales</taxon>
        <taxon>Pleosporineae</taxon>
        <taxon>Pleosporaceae</taxon>
        <taxon>Alternaria</taxon>
        <taxon>Alternaria sect. Alternaria</taxon>
    </lineage>
</organism>
<sequence length="38" mass="4317">MAPQTEQHGMRDVCASLDVEIRIEARGYTSLETSRMHP</sequence>
<proteinExistence type="predicted"/>
<keyword evidence="2" id="KW-1185">Reference proteome</keyword>
<dbReference type="EMBL" id="PEJP01000012">
    <property type="protein sequence ID" value="RYO69722.1"/>
    <property type="molecule type" value="Genomic_DNA"/>
</dbReference>
<evidence type="ECO:0000313" key="2">
    <source>
        <dbReference type="Proteomes" id="UP000293823"/>
    </source>
</evidence>
<accession>A0A4Q4SHZ0</accession>
<comment type="caution">
    <text evidence="1">The sequence shown here is derived from an EMBL/GenBank/DDBJ whole genome shotgun (WGS) entry which is preliminary data.</text>
</comment>
<name>A0A4Q4SHZ0_9PLEO</name>